<name>A0A2Z7D4J0_9LAMI</name>
<keyword evidence="1" id="KW-0812">Transmembrane</keyword>
<organism evidence="2 3">
    <name type="scientific">Dorcoceras hygrometricum</name>
    <dbReference type="NCBI Taxonomy" id="472368"/>
    <lineage>
        <taxon>Eukaryota</taxon>
        <taxon>Viridiplantae</taxon>
        <taxon>Streptophyta</taxon>
        <taxon>Embryophyta</taxon>
        <taxon>Tracheophyta</taxon>
        <taxon>Spermatophyta</taxon>
        <taxon>Magnoliopsida</taxon>
        <taxon>eudicotyledons</taxon>
        <taxon>Gunneridae</taxon>
        <taxon>Pentapetalae</taxon>
        <taxon>asterids</taxon>
        <taxon>lamiids</taxon>
        <taxon>Lamiales</taxon>
        <taxon>Gesneriaceae</taxon>
        <taxon>Didymocarpoideae</taxon>
        <taxon>Trichosporeae</taxon>
        <taxon>Loxocarpinae</taxon>
        <taxon>Dorcoceras</taxon>
    </lineage>
</organism>
<protein>
    <submittedName>
        <fullName evidence="2">Uncharacterized protein</fullName>
    </submittedName>
</protein>
<keyword evidence="1" id="KW-0472">Membrane</keyword>
<evidence type="ECO:0000313" key="3">
    <source>
        <dbReference type="Proteomes" id="UP000250235"/>
    </source>
</evidence>
<keyword evidence="3" id="KW-1185">Reference proteome</keyword>
<evidence type="ECO:0000256" key="1">
    <source>
        <dbReference type="SAM" id="Phobius"/>
    </source>
</evidence>
<evidence type="ECO:0000313" key="2">
    <source>
        <dbReference type="EMBL" id="KZV51699.1"/>
    </source>
</evidence>
<dbReference type="Proteomes" id="UP000250235">
    <property type="component" value="Unassembled WGS sequence"/>
</dbReference>
<dbReference type="AlphaFoldDB" id="A0A2Z7D4J0"/>
<proteinExistence type="predicted"/>
<reference evidence="2 3" key="1">
    <citation type="journal article" date="2015" name="Proc. Natl. Acad. Sci. U.S.A.">
        <title>The resurrection genome of Boea hygrometrica: A blueprint for survival of dehydration.</title>
        <authorList>
            <person name="Xiao L."/>
            <person name="Yang G."/>
            <person name="Zhang L."/>
            <person name="Yang X."/>
            <person name="Zhao S."/>
            <person name="Ji Z."/>
            <person name="Zhou Q."/>
            <person name="Hu M."/>
            <person name="Wang Y."/>
            <person name="Chen M."/>
            <person name="Xu Y."/>
            <person name="Jin H."/>
            <person name="Xiao X."/>
            <person name="Hu G."/>
            <person name="Bao F."/>
            <person name="Hu Y."/>
            <person name="Wan P."/>
            <person name="Li L."/>
            <person name="Deng X."/>
            <person name="Kuang T."/>
            <person name="Xiang C."/>
            <person name="Zhu J.K."/>
            <person name="Oliver M.J."/>
            <person name="He Y."/>
        </authorList>
    </citation>
    <scope>NUCLEOTIDE SEQUENCE [LARGE SCALE GENOMIC DNA]</scope>
    <source>
        <strain evidence="3">cv. XS01</strain>
    </source>
</reference>
<accession>A0A2Z7D4J0</accession>
<sequence>MTHSISVFDIKEVIRQLAIYLNGKYFAQVKTHFLYLWEICSMVFVDLYGCFDIFWLKRGYLAVDNLDILHSEEESHDLAIDRKISMDFTLDFSASTFGRVTGRTQKAILTYSSSLHPPYSGSMKHVIEVLQLR</sequence>
<gene>
    <name evidence="2" type="ORF">F511_29525</name>
</gene>
<dbReference type="EMBL" id="KQ991573">
    <property type="protein sequence ID" value="KZV51699.1"/>
    <property type="molecule type" value="Genomic_DNA"/>
</dbReference>
<keyword evidence="1" id="KW-1133">Transmembrane helix</keyword>
<feature type="transmembrane region" description="Helical" evidence="1">
    <location>
        <begin position="34"/>
        <end position="56"/>
    </location>
</feature>